<keyword evidence="6" id="KW-0012">Acyltransferase</keyword>
<dbReference type="InterPro" id="IPR029058">
    <property type="entry name" value="AB_hydrolase_fold"/>
</dbReference>
<dbReference type="Proteomes" id="UP000196158">
    <property type="component" value="Unassembled WGS sequence"/>
</dbReference>
<dbReference type="GO" id="GO:0047372">
    <property type="term" value="F:monoacylglycerol lipase activity"/>
    <property type="evidence" value="ECO:0007669"/>
    <property type="project" value="TreeGrafter"/>
</dbReference>
<dbReference type="GO" id="GO:0016746">
    <property type="term" value="F:acyltransferase activity"/>
    <property type="evidence" value="ECO:0007669"/>
    <property type="project" value="UniProtKB-KW"/>
</dbReference>
<dbReference type="EMBL" id="FXLY01000004">
    <property type="protein sequence ID" value="SMN19587.1"/>
    <property type="molecule type" value="Genomic_DNA"/>
</dbReference>
<evidence type="ECO:0000256" key="3">
    <source>
        <dbReference type="ARBA" id="ARBA00022801"/>
    </source>
</evidence>
<sequence>MLTHGIKTYPLINPLHWGYNGTVEEHISDSGSVELTLTDTKETIPFNEFVQQYVPSLKNGAKFKLDPKIFTGILQTMYLSTADYSKSFPVFYGREIVKFEDGVCTADWVKSDWAVKYNQDKNTGKFDKETFKEDEANTHPDNWPRLHPRTRYMSESELSETHNDTRPIVIIMHGLAGGSHEPIIRSLAMHLSQIDNGRFQVVVLNTRGCARSKITTHALFTGLHTADIEHFTLREKERQPNRNLYAVGCSFGALMLSNYLGRVGEKTPLKAAATLCNPWDMVLSADKLQNDFWSRNLFSKTITQFLVRLVKVNMGELEVPEGTKPENEPTVENPQFYTFTQSNLKKAFKLTKIIEFDDMFTAPCLGFKSGMDYYREATALNRIQNIAIPLLAINSKDDPVVGNIAIPQEYLNKNSNVSLYETDLGGHLSYIQSDGDSWSTRTLAQFFDSFDKNVL</sequence>
<dbReference type="PROSITE" id="PS01133">
    <property type="entry name" value="UPF0017"/>
    <property type="match status" value="1"/>
</dbReference>
<feature type="active site" description="Charge relay system" evidence="4">
    <location>
        <position position="427"/>
    </location>
</feature>
<protein>
    <submittedName>
        <fullName evidence="6">Similar to Saccharomyces cerevisiae YBR177C EHT1 Acyl-coenzymeA:ethanol O-acyltransferase that plays a minor role in medium-chain fatty acid ethyl ester biosynthesis</fullName>
    </submittedName>
</protein>
<feature type="active site" description="Charge relay system" evidence="4">
    <location>
        <position position="250"/>
    </location>
</feature>
<dbReference type="GO" id="GO:0008126">
    <property type="term" value="F:acetylesterase activity"/>
    <property type="evidence" value="ECO:0007669"/>
    <property type="project" value="TreeGrafter"/>
</dbReference>
<feature type="domain" description="AB hydrolase-1" evidence="5">
    <location>
        <begin position="167"/>
        <end position="432"/>
    </location>
</feature>
<dbReference type="OrthoDB" id="5954035at2759"/>
<comment type="similarity">
    <text evidence="1">Belongs to the AB hydrolase superfamily. AB hydrolase 4 family.</text>
</comment>
<keyword evidence="7" id="KW-1185">Reference proteome</keyword>
<evidence type="ECO:0000313" key="6">
    <source>
        <dbReference type="EMBL" id="SMN19587.1"/>
    </source>
</evidence>
<dbReference type="PIRSF" id="PIRSF005211">
    <property type="entry name" value="Ab_hydro_YheT"/>
    <property type="match status" value="1"/>
</dbReference>
<accession>A0A1X7R1P5</accession>
<dbReference type="Pfam" id="PF00561">
    <property type="entry name" value="Abhydrolase_1"/>
    <property type="match status" value="1"/>
</dbReference>
<dbReference type="InterPro" id="IPR000073">
    <property type="entry name" value="AB_hydrolase_1"/>
</dbReference>
<dbReference type="InterPro" id="IPR012020">
    <property type="entry name" value="ABHD4"/>
</dbReference>
<keyword evidence="2" id="KW-0719">Serine esterase</keyword>
<evidence type="ECO:0000256" key="1">
    <source>
        <dbReference type="ARBA" id="ARBA00010884"/>
    </source>
</evidence>
<keyword evidence="6" id="KW-0808">Transferase</keyword>
<evidence type="ECO:0000256" key="2">
    <source>
        <dbReference type="ARBA" id="ARBA00022487"/>
    </source>
</evidence>
<reference evidence="6 7" key="1">
    <citation type="submission" date="2017-04" db="EMBL/GenBank/DDBJ databases">
        <authorList>
            <person name="Afonso C.L."/>
            <person name="Miller P.J."/>
            <person name="Scott M.A."/>
            <person name="Spackman E."/>
            <person name="Goraichik I."/>
            <person name="Dimitrov K.M."/>
            <person name="Suarez D.L."/>
            <person name="Swayne D.E."/>
        </authorList>
    </citation>
    <scope>NUCLEOTIDE SEQUENCE [LARGE SCALE GENOMIC DNA]</scope>
</reference>
<dbReference type="GO" id="GO:0051792">
    <property type="term" value="P:medium-chain fatty acid biosynthetic process"/>
    <property type="evidence" value="ECO:0007669"/>
    <property type="project" value="TreeGrafter"/>
</dbReference>
<dbReference type="InterPro" id="IPR050960">
    <property type="entry name" value="AB_hydrolase_4_sf"/>
</dbReference>
<dbReference type="AlphaFoldDB" id="A0A1X7R1P5"/>
<dbReference type="PANTHER" id="PTHR10794">
    <property type="entry name" value="ABHYDROLASE DOMAIN-CONTAINING PROTEIN"/>
    <property type="match status" value="1"/>
</dbReference>
<dbReference type="GO" id="GO:0051793">
    <property type="term" value="P:medium-chain fatty acid catabolic process"/>
    <property type="evidence" value="ECO:0007669"/>
    <property type="project" value="TreeGrafter"/>
</dbReference>
<gene>
    <name evidence="6" type="ORF">KASA_0O01375G</name>
</gene>
<evidence type="ECO:0000259" key="5">
    <source>
        <dbReference type="Pfam" id="PF00561"/>
    </source>
</evidence>
<evidence type="ECO:0000256" key="4">
    <source>
        <dbReference type="PIRSR" id="PIRSR005211-1"/>
    </source>
</evidence>
<dbReference type="SUPFAM" id="SSF53474">
    <property type="entry name" value="alpha/beta-Hydrolases"/>
    <property type="match status" value="1"/>
</dbReference>
<keyword evidence="3" id="KW-0378">Hydrolase</keyword>
<feature type="active site" description="Charge relay system" evidence="4">
    <location>
        <position position="398"/>
    </location>
</feature>
<dbReference type="InterPro" id="IPR000952">
    <property type="entry name" value="AB_hydrolase_4_CS"/>
</dbReference>
<organism evidence="6 7">
    <name type="scientific">Maudiozyma saulgeensis</name>
    <dbReference type="NCBI Taxonomy" id="1789683"/>
    <lineage>
        <taxon>Eukaryota</taxon>
        <taxon>Fungi</taxon>
        <taxon>Dikarya</taxon>
        <taxon>Ascomycota</taxon>
        <taxon>Saccharomycotina</taxon>
        <taxon>Saccharomycetes</taxon>
        <taxon>Saccharomycetales</taxon>
        <taxon>Saccharomycetaceae</taxon>
        <taxon>Maudiozyma</taxon>
    </lineage>
</organism>
<dbReference type="Gene3D" id="3.40.50.1820">
    <property type="entry name" value="alpha/beta hydrolase"/>
    <property type="match status" value="1"/>
</dbReference>
<dbReference type="PANTHER" id="PTHR10794:SF44">
    <property type="entry name" value="MEDIUM-CHAIN FATTY ACID ETHYL ESTER SYNTHASE_ESTERASE 1-RELATED"/>
    <property type="match status" value="1"/>
</dbReference>
<evidence type="ECO:0000313" key="7">
    <source>
        <dbReference type="Proteomes" id="UP000196158"/>
    </source>
</evidence>
<name>A0A1X7R1P5_9SACH</name>
<proteinExistence type="inferred from homology"/>